<dbReference type="InterPro" id="IPR050430">
    <property type="entry name" value="Peptidase_S1"/>
</dbReference>
<accession>A0A182FS06</accession>
<dbReference type="PROSITE" id="PS00134">
    <property type="entry name" value="TRYPSIN_HIS"/>
    <property type="match status" value="1"/>
</dbReference>
<evidence type="ECO:0000256" key="1">
    <source>
        <dbReference type="ARBA" id="ARBA00022670"/>
    </source>
</evidence>
<evidence type="ECO:0000313" key="6">
    <source>
        <dbReference type="EnsemblMetazoa" id="AALB009332-PA"/>
    </source>
</evidence>
<dbReference type="PANTHER" id="PTHR24276:SF91">
    <property type="entry name" value="AT26814P-RELATED"/>
    <property type="match status" value="1"/>
</dbReference>
<dbReference type="Proteomes" id="UP000069272">
    <property type="component" value="Chromosome 2R"/>
</dbReference>
<dbReference type="GO" id="GO:0006508">
    <property type="term" value="P:proteolysis"/>
    <property type="evidence" value="ECO:0007669"/>
    <property type="project" value="UniProtKB-KW"/>
</dbReference>
<dbReference type="SUPFAM" id="SSF50494">
    <property type="entry name" value="Trypsin-like serine proteases"/>
    <property type="match status" value="1"/>
</dbReference>
<dbReference type="GO" id="GO:0004252">
    <property type="term" value="F:serine-type endopeptidase activity"/>
    <property type="evidence" value="ECO:0007669"/>
    <property type="project" value="InterPro"/>
</dbReference>
<dbReference type="FunFam" id="2.40.10.10:FF:000034">
    <property type="entry name" value="Eupolytin"/>
    <property type="match status" value="1"/>
</dbReference>
<evidence type="ECO:0000256" key="5">
    <source>
        <dbReference type="ARBA" id="ARBA00024195"/>
    </source>
</evidence>
<dbReference type="InterPro" id="IPR009003">
    <property type="entry name" value="Peptidase_S1_PA"/>
</dbReference>
<keyword evidence="3" id="KW-0720">Serine protease</keyword>
<dbReference type="VEuPathDB" id="VectorBase:AALB009332"/>
<protein>
    <submittedName>
        <fullName evidence="6">Uncharacterized protein</fullName>
    </submittedName>
</protein>
<keyword evidence="1" id="KW-0645">Protease</keyword>
<dbReference type="VEuPathDB" id="VectorBase:AALB20_028592"/>
<dbReference type="STRING" id="7167.A0A182FS06"/>
<evidence type="ECO:0000256" key="2">
    <source>
        <dbReference type="ARBA" id="ARBA00022801"/>
    </source>
</evidence>
<dbReference type="Pfam" id="PF00089">
    <property type="entry name" value="Trypsin"/>
    <property type="match status" value="1"/>
</dbReference>
<dbReference type="CDD" id="cd00190">
    <property type="entry name" value="Tryp_SPc"/>
    <property type="match status" value="1"/>
</dbReference>
<keyword evidence="7" id="KW-1185">Reference proteome</keyword>
<reference evidence="6" key="2">
    <citation type="submission" date="2022-08" db="UniProtKB">
        <authorList>
            <consortium name="EnsemblMetazoa"/>
        </authorList>
    </citation>
    <scope>IDENTIFICATION</scope>
    <source>
        <strain evidence="6">STECLA/ALBI9_A</strain>
    </source>
</reference>
<dbReference type="PRINTS" id="PR00722">
    <property type="entry name" value="CHYMOTRYPSIN"/>
</dbReference>
<keyword evidence="4" id="KW-1015">Disulfide bond</keyword>
<dbReference type="PROSITE" id="PS50240">
    <property type="entry name" value="TRYPSIN_DOM"/>
    <property type="match status" value="1"/>
</dbReference>
<comment type="similarity">
    <text evidence="5">Belongs to the peptidase S1 family. CLIP subfamily.</text>
</comment>
<evidence type="ECO:0000256" key="3">
    <source>
        <dbReference type="ARBA" id="ARBA00022825"/>
    </source>
</evidence>
<reference evidence="6 7" key="1">
    <citation type="journal article" date="2017" name="G3 (Bethesda)">
        <title>The Physical Genome Mapping of Anopheles albimanus Corrected Scaffold Misassemblies and Identified Interarm Rearrangements in Genus Anopheles.</title>
        <authorList>
            <person name="Artemov G.N."/>
            <person name="Peery A.N."/>
            <person name="Jiang X."/>
            <person name="Tu Z."/>
            <person name="Stegniy V.N."/>
            <person name="Sharakhova M.V."/>
            <person name="Sharakhov I.V."/>
        </authorList>
    </citation>
    <scope>NUCLEOTIDE SEQUENCE [LARGE SCALE GENOMIC DNA]</scope>
    <source>
        <strain evidence="6 7">ALBI9_A</strain>
    </source>
</reference>
<name>A0A182FS06_ANOAL</name>
<dbReference type="EnsemblMetazoa" id="AALB009332-RA">
    <property type="protein sequence ID" value="AALB009332-PA"/>
    <property type="gene ID" value="AALB009332"/>
</dbReference>
<evidence type="ECO:0000256" key="4">
    <source>
        <dbReference type="ARBA" id="ARBA00023157"/>
    </source>
</evidence>
<sequence length="287" mass="31096">MWYHFAVGLTIAICCPGSIYADSSLSVEQVIARVNRGPWSASRGRSSAGGARIVGGIETSIEAVPYQVSLRYLNKHLCGGSIISHSWILTAAHCLDWYPDNDEVIFEKQATSDTITVHTGSTRQTGGGTLHTVFYYHLHPQYDVEEFQWDVATIRVHLVLLGPTSVAIGLPVAQEWTIGENVTVAGWGYAVPYGDVVDTLRMVQLVAISAEACNDTWTGYIMEDMICAGGQREDACDGDSGGPAVQDGIQYGIVSWGANECGNGMPGVFTNLAHPSIRTFIYRTTMI</sequence>
<dbReference type="PANTHER" id="PTHR24276">
    <property type="entry name" value="POLYSERASE-RELATED"/>
    <property type="match status" value="1"/>
</dbReference>
<dbReference type="SMART" id="SM00020">
    <property type="entry name" value="Tryp_SPc"/>
    <property type="match status" value="1"/>
</dbReference>
<dbReference type="Gene3D" id="2.40.10.10">
    <property type="entry name" value="Trypsin-like serine proteases"/>
    <property type="match status" value="2"/>
</dbReference>
<dbReference type="InterPro" id="IPR001314">
    <property type="entry name" value="Peptidase_S1A"/>
</dbReference>
<keyword evidence="2" id="KW-0378">Hydrolase</keyword>
<dbReference type="AlphaFoldDB" id="A0A182FS06"/>
<evidence type="ECO:0000313" key="7">
    <source>
        <dbReference type="Proteomes" id="UP000069272"/>
    </source>
</evidence>
<dbReference type="InterPro" id="IPR043504">
    <property type="entry name" value="Peptidase_S1_PA_chymotrypsin"/>
</dbReference>
<dbReference type="InterPro" id="IPR018114">
    <property type="entry name" value="TRYPSIN_HIS"/>
</dbReference>
<dbReference type="InterPro" id="IPR001254">
    <property type="entry name" value="Trypsin_dom"/>
</dbReference>
<proteinExistence type="inferred from homology"/>
<organism evidence="6 7">
    <name type="scientific">Anopheles albimanus</name>
    <name type="common">New world malaria mosquito</name>
    <dbReference type="NCBI Taxonomy" id="7167"/>
    <lineage>
        <taxon>Eukaryota</taxon>
        <taxon>Metazoa</taxon>
        <taxon>Ecdysozoa</taxon>
        <taxon>Arthropoda</taxon>
        <taxon>Hexapoda</taxon>
        <taxon>Insecta</taxon>
        <taxon>Pterygota</taxon>
        <taxon>Neoptera</taxon>
        <taxon>Endopterygota</taxon>
        <taxon>Diptera</taxon>
        <taxon>Nematocera</taxon>
        <taxon>Culicoidea</taxon>
        <taxon>Culicidae</taxon>
        <taxon>Anophelinae</taxon>
        <taxon>Anopheles</taxon>
    </lineage>
</organism>